<evidence type="ECO:0000259" key="11">
    <source>
        <dbReference type="Pfam" id="PF08546"/>
    </source>
</evidence>
<dbReference type="EMBL" id="LR134162">
    <property type="protein sequence ID" value="VEA99705.1"/>
    <property type="molecule type" value="Genomic_DNA"/>
</dbReference>
<dbReference type="NCBIfam" id="NF005091">
    <property type="entry name" value="PRK06522.2-2"/>
    <property type="match status" value="1"/>
</dbReference>
<dbReference type="InterPro" id="IPR013332">
    <property type="entry name" value="KPR_N"/>
</dbReference>
<accession>A0A447RIR7</accession>
<evidence type="ECO:0000256" key="9">
    <source>
        <dbReference type="ARBA" id="ARBA00048793"/>
    </source>
</evidence>
<dbReference type="GO" id="GO:0015940">
    <property type="term" value="P:pantothenate biosynthetic process"/>
    <property type="evidence" value="ECO:0007669"/>
    <property type="project" value="UniProtKB-UniPathway"/>
</dbReference>
<comment type="catalytic activity">
    <reaction evidence="9">
        <text>(R)-pantoate + NADP(+) = 2-dehydropantoate + NADPH + H(+)</text>
        <dbReference type="Rhea" id="RHEA:16233"/>
        <dbReference type="ChEBI" id="CHEBI:11561"/>
        <dbReference type="ChEBI" id="CHEBI:15378"/>
        <dbReference type="ChEBI" id="CHEBI:15980"/>
        <dbReference type="ChEBI" id="CHEBI:57783"/>
        <dbReference type="ChEBI" id="CHEBI:58349"/>
        <dbReference type="EC" id="1.1.1.169"/>
    </reaction>
</comment>
<dbReference type="SUPFAM" id="SSF48179">
    <property type="entry name" value="6-phosphogluconate dehydrogenase C-terminal domain-like"/>
    <property type="match status" value="1"/>
</dbReference>
<dbReference type="InterPro" id="IPR003710">
    <property type="entry name" value="ApbA"/>
</dbReference>
<dbReference type="Pfam" id="PF08546">
    <property type="entry name" value="ApbA_C"/>
    <property type="match status" value="1"/>
</dbReference>
<dbReference type="InterPro" id="IPR008927">
    <property type="entry name" value="6-PGluconate_DH-like_C_sf"/>
</dbReference>
<keyword evidence="5" id="KW-0566">Pantothenate biosynthesis</keyword>
<evidence type="ECO:0000256" key="4">
    <source>
        <dbReference type="ARBA" id="ARBA00019465"/>
    </source>
</evidence>
<dbReference type="InterPro" id="IPR013328">
    <property type="entry name" value="6PGD_dom2"/>
</dbReference>
<evidence type="ECO:0000256" key="7">
    <source>
        <dbReference type="ARBA" id="ARBA00023002"/>
    </source>
</evidence>
<dbReference type="UniPathway" id="UPA00028">
    <property type="reaction ID" value="UER00004"/>
</dbReference>
<dbReference type="InterPro" id="IPR013752">
    <property type="entry name" value="KPA_reductase"/>
</dbReference>
<comment type="similarity">
    <text evidence="2">Belongs to the ketopantoate reductase family.</text>
</comment>
<dbReference type="GO" id="GO:0005737">
    <property type="term" value="C:cytoplasm"/>
    <property type="evidence" value="ECO:0007669"/>
    <property type="project" value="TreeGrafter"/>
</dbReference>
<evidence type="ECO:0000313" key="13">
    <source>
        <dbReference type="Proteomes" id="UP000282433"/>
    </source>
</evidence>
<evidence type="ECO:0000256" key="8">
    <source>
        <dbReference type="ARBA" id="ARBA00032024"/>
    </source>
</evidence>
<evidence type="ECO:0000256" key="2">
    <source>
        <dbReference type="ARBA" id="ARBA00007870"/>
    </source>
</evidence>
<dbReference type="InterPro" id="IPR051402">
    <property type="entry name" value="KPR-Related"/>
</dbReference>
<evidence type="ECO:0000313" key="12">
    <source>
        <dbReference type="EMBL" id="VEA99705.1"/>
    </source>
</evidence>
<evidence type="ECO:0000259" key="10">
    <source>
        <dbReference type="Pfam" id="PF02558"/>
    </source>
</evidence>
<evidence type="ECO:0000256" key="3">
    <source>
        <dbReference type="ARBA" id="ARBA00013014"/>
    </source>
</evidence>
<dbReference type="Pfam" id="PF02558">
    <property type="entry name" value="ApbA"/>
    <property type="match status" value="1"/>
</dbReference>
<dbReference type="PANTHER" id="PTHR21708:SF26">
    <property type="entry name" value="2-DEHYDROPANTOATE 2-REDUCTASE"/>
    <property type="match status" value="1"/>
</dbReference>
<evidence type="ECO:0000256" key="1">
    <source>
        <dbReference type="ARBA" id="ARBA00004994"/>
    </source>
</evidence>
<dbReference type="EC" id="1.1.1.169" evidence="3"/>
<feature type="domain" description="Ketopantoate reductase C-terminal" evidence="11">
    <location>
        <begin position="170"/>
        <end position="290"/>
    </location>
</feature>
<sequence length="363" mass="38771">MTAFPKVALIGPGAIGTTIAAALFERGRAPMVCGRTAHSALVLRTDESEIVVPGPVHTDPMAIAAPFDLVFVAVKTTQTEAIAPWLTALCSPDTVVCVLQNGVEQRQQFAPLTGGATVLPSVVWFPAQRDADASVWLRATPRLTLPDLPGAERVQQALAGTRCAVDLAADFTTVAWRKLLQNAVAGLMVLTGRRAGMFAREDITALGLAYMRECLQVARAEGAALSDNVPEEIIAGFHRAPADLSTSIMIDRLNGRPLEWDIRNGVVQRRGRQHGIPTPLSDIIVPLLAAASDARADPGWRGCEPLEAGSAMIPTFVVWSQSMFNDAIVYDRYGPPAAVLTLKRLPLARWRADGCGSGCALPR</sequence>
<evidence type="ECO:0000256" key="5">
    <source>
        <dbReference type="ARBA" id="ARBA00022655"/>
    </source>
</evidence>
<dbReference type="Proteomes" id="UP000282433">
    <property type="component" value="Chromosome"/>
</dbReference>
<keyword evidence="7 12" id="KW-0560">Oxidoreductase</keyword>
<dbReference type="NCBIfam" id="TIGR00745">
    <property type="entry name" value="apbA_panE"/>
    <property type="match status" value="1"/>
</dbReference>
<comment type="pathway">
    <text evidence="1">Cofactor biosynthesis; (R)-pantothenate biosynthesis; (R)-pantoate from 3-methyl-2-oxobutanoate: step 2/2.</text>
</comment>
<dbReference type="SUPFAM" id="SSF51735">
    <property type="entry name" value="NAD(P)-binding Rossmann-fold domains"/>
    <property type="match status" value="1"/>
</dbReference>
<name>A0A447RIR7_KLEPN</name>
<proteinExistence type="inferred from homology"/>
<reference evidence="12 13" key="1">
    <citation type="submission" date="2018-12" db="EMBL/GenBank/DDBJ databases">
        <authorList>
            <consortium name="Pathogen Informatics"/>
        </authorList>
    </citation>
    <scope>NUCLEOTIDE SEQUENCE [LARGE SCALE GENOMIC DNA]</scope>
    <source>
        <strain evidence="12 13">NCTC13635</strain>
    </source>
</reference>
<protein>
    <recommendedName>
        <fullName evidence="4">2-dehydropantoate 2-reductase</fullName>
        <ecNumber evidence="3">1.1.1.169</ecNumber>
    </recommendedName>
    <alternativeName>
        <fullName evidence="8">Ketopantoate reductase</fullName>
    </alternativeName>
</protein>
<dbReference type="AlphaFoldDB" id="A0A447RIR7"/>
<organism evidence="12 13">
    <name type="scientific">Klebsiella pneumoniae</name>
    <dbReference type="NCBI Taxonomy" id="573"/>
    <lineage>
        <taxon>Bacteria</taxon>
        <taxon>Pseudomonadati</taxon>
        <taxon>Pseudomonadota</taxon>
        <taxon>Gammaproteobacteria</taxon>
        <taxon>Enterobacterales</taxon>
        <taxon>Enterobacteriaceae</taxon>
        <taxon>Klebsiella/Raoultella group</taxon>
        <taxon>Klebsiella</taxon>
        <taxon>Klebsiella pneumoniae complex</taxon>
    </lineage>
</organism>
<dbReference type="InterPro" id="IPR036291">
    <property type="entry name" value="NAD(P)-bd_dom_sf"/>
</dbReference>
<dbReference type="NCBIfam" id="NF009541">
    <property type="entry name" value="PRK12921.1-1"/>
    <property type="match status" value="1"/>
</dbReference>
<dbReference type="PANTHER" id="PTHR21708">
    <property type="entry name" value="PROBABLE 2-DEHYDROPANTOATE 2-REDUCTASE"/>
    <property type="match status" value="1"/>
</dbReference>
<dbReference type="GO" id="GO:0008677">
    <property type="term" value="F:2-dehydropantoate 2-reductase activity"/>
    <property type="evidence" value="ECO:0007669"/>
    <property type="project" value="UniProtKB-EC"/>
</dbReference>
<keyword evidence="6" id="KW-0521">NADP</keyword>
<gene>
    <name evidence="12" type="ORF">NCTC13635_00754</name>
</gene>
<dbReference type="Gene3D" id="1.10.1040.10">
    <property type="entry name" value="N-(1-d-carboxylethyl)-l-norvaline Dehydrogenase, domain 2"/>
    <property type="match status" value="1"/>
</dbReference>
<evidence type="ECO:0000256" key="6">
    <source>
        <dbReference type="ARBA" id="ARBA00022857"/>
    </source>
</evidence>
<feature type="domain" description="Ketopantoate reductase N-terminal" evidence="10">
    <location>
        <begin position="7"/>
        <end position="149"/>
    </location>
</feature>
<dbReference type="Gene3D" id="3.40.50.720">
    <property type="entry name" value="NAD(P)-binding Rossmann-like Domain"/>
    <property type="match status" value="1"/>
</dbReference>